<evidence type="ECO:0000313" key="2">
    <source>
        <dbReference type="EMBL" id="THU77935.1"/>
    </source>
</evidence>
<accession>A0A4V4HB42</accession>
<dbReference type="EMBL" id="ML180302">
    <property type="protein sequence ID" value="THU77935.1"/>
    <property type="molecule type" value="Genomic_DNA"/>
</dbReference>
<proteinExistence type="predicted"/>
<evidence type="ECO:0000313" key="3">
    <source>
        <dbReference type="EMBL" id="THU78295.1"/>
    </source>
</evidence>
<dbReference type="Proteomes" id="UP000297245">
    <property type="component" value="Unassembled WGS sequence"/>
</dbReference>
<sequence length="54" mass="5908">MIVAGPFQEVVREQLNNSTCVNGCSPEGEVRSSQPHQLSEYDAAHGKPKLPRSK</sequence>
<evidence type="ECO:0000256" key="1">
    <source>
        <dbReference type="SAM" id="MobiDB-lite"/>
    </source>
</evidence>
<name>A0A4V4HB42_DENBC</name>
<organism evidence="2 4">
    <name type="scientific">Dendrothele bispora (strain CBS 962.96)</name>
    <dbReference type="NCBI Taxonomy" id="1314807"/>
    <lineage>
        <taxon>Eukaryota</taxon>
        <taxon>Fungi</taxon>
        <taxon>Dikarya</taxon>
        <taxon>Basidiomycota</taxon>
        <taxon>Agaricomycotina</taxon>
        <taxon>Agaricomycetes</taxon>
        <taxon>Agaricomycetidae</taxon>
        <taxon>Agaricales</taxon>
        <taxon>Agaricales incertae sedis</taxon>
        <taxon>Dendrothele</taxon>
    </lineage>
</organism>
<protein>
    <submittedName>
        <fullName evidence="2">Uncharacterized protein</fullName>
    </submittedName>
</protein>
<evidence type="ECO:0000313" key="4">
    <source>
        <dbReference type="Proteomes" id="UP000297245"/>
    </source>
</evidence>
<keyword evidence="4" id="KW-1185">Reference proteome</keyword>
<dbReference type="AlphaFoldDB" id="A0A4V4HB42"/>
<feature type="region of interest" description="Disordered" evidence="1">
    <location>
        <begin position="18"/>
        <end position="54"/>
    </location>
</feature>
<dbReference type="EMBL" id="ML180222">
    <property type="protein sequence ID" value="THU78295.1"/>
    <property type="molecule type" value="Genomic_DNA"/>
</dbReference>
<gene>
    <name evidence="3" type="ORF">K435DRAFT_786319</name>
    <name evidence="2" type="ORF">K435DRAFT_786459</name>
</gene>
<reference evidence="2 4" key="1">
    <citation type="journal article" date="2019" name="Nat. Ecol. Evol.">
        <title>Megaphylogeny resolves global patterns of mushroom evolution.</title>
        <authorList>
            <person name="Varga T."/>
            <person name="Krizsan K."/>
            <person name="Foldi C."/>
            <person name="Dima B."/>
            <person name="Sanchez-Garcia M."/>
            <person name="Sanchez-Ramirez S."/>
            <person name="Szollosi G.J."/>
            <person name="Szarkandi J.G."/>
            <person name="Papp V."/>
            <person name="Albert L."/>
            <person name="Andreopoulos W."/>
            <person name="Angelini C."/>
            <person name="Antonin V."/>
            <person name="Barry K.W."/>
            <person name="Bougher N.L."/>
            <person name="Buchanan P."/>
            <person name="Buyck B."/>
            <person name="Bense V."/>
            <person name="Catcheside P."/>
            <person name="Chovatia M."/>
            <person name="Cooper J."/>
            <person name="Damon W."/>
            <person name="Desjardin D."/>
            <person name="Finy P."/>
            <person name="Geml J."/>
            <person name="Haridas S."/>
            <person name="Hughes K."/>
            <person name="Justo A."/>
            <person name="Karasinski D."/>
            <person name="Kautmanova I."/>
            <person name="Kiss B."/>
            <person name="Kocsube S."/>
            <person name="Kotiranta H."/>
            <person name="LaButti K.M."/>
            <person name="Lechner B.E."/>
            <person name="Liimatainen K."/>
            <person name="Lipzen A."/>
            <person name="Lukacs Z."/>
            <person name="Mihaltcheva S."/>
            <person name="Morgado L.N."/>
            <person name="Niskanen T."/>
            <person name="Noordeloos M.E."/>
            <person name="Ohm R.A."/>
            <person name="Ortiz-Santana B."/>
            <person name="Ovrebo C."/>
            <person name="Racz N."/>
            <person name="Riley R."/>
            <person name="Savchenko A."/>
            <person name="Shiryaev A."/>
            <person name="Soop K."/>
            <person name="Spirin V."/>
            <person name="Szebenyi C."/>
            <person name="Tomsovsky M."/>
            <person name="Tulloss R.E."/>
            <person name="Uehling J."/>
            <person name="Grigoriev I.V."/>
            <person name="Vagvolgyi C."/>
            <person name="Papp T."/>
            <person name="Martin F.M."/>
            <person name="Miettinen O."/>
            <person name="Hibbett D.S."/>
            <person name="Nagy L.G."/>
        </authorList>
    </citation>
    <scope>NUCLEOTIDE SEQUENCE [LARGE SCALE GENOMIC DNA]</scope>
    <source>
        <strain evidence="2 4">CBS 962.96</strain>
    </source>
</reference>